<gene>
    <name evidence="2" type="ORF">DSOL_3759</name>
</gene>
<dbReference type="InterPro" id="IPR045489">
    <property type="entry name" value="DUF6429"/>
</dbReference>
<dbReference type="AlphaFoldDB" id="A0A1Q8QNS7"/>
<evidence type="ECO:0000259" key="1">
    <source>
        <dbReference type="Pfam" id="PF20008"/>
    </source>
</evidence>
<evidence type="ECO:0000313" key="3">
    <source>
        <dbReference type="Proteomes" id="UP000186102"/>
    </source>
</evidence>
<dbReference type="Proteomes" id="UP000186102">
    <property type="component" value="Unassembled WGS sequence"/>
</dbReference>
<accession>A0A1Q8QNS7</accession>
<sequence>MGDTINELTLLLLYLTSWEEDAGFTTVRRSWKGYPFESLNELADGGLVSDGRGAKSVYLTEEGIEKARELARRYLKEDNNSLR</sequence>
<dbReference type="Pfam" id="PF20008">
    <property type="entry name" value="DUF6429"/>
    <property type="match status" value="1"/>
</dbReference>
<organism evidence="2 3">
    <name type="scientific">Desulfosporosinus metallidurans</name>
    <dbReference type="NCBI Taxonomy" id="1888891"/>
    <lineage>
        <taxon>Bacteria</taxon>
        <taxon>Bacillati</taxon>
        <taxon>Bacillota</taxon>
        <taxon>Clostridia</taxon>
        <taxon>Eubacteriales</taxon>
        <taxon>Desulfitobacteriaceae</taxon>
        <taxon>Desulfosporosinus</taxon>
    </lineage>
</organism>
<name>A0A1Q8QNS7_9FIRM</name>
<dbReference type="OrthoDB" id="9800962at2"/>
<reference evidence="2 3" key="1">
    <citation type="submission" date="2016-09" db="EMBL/GenBank/DDBJ databases">
        <title>Complete genome of Desulfosporosinus sp. OL.</title>
        <authorList>
            <person name="Mardanov A."/>
            <person name="Beletsky A."/>
            <person name="Panova A."/>
            <person name="Karnachuk O."/>
            <person name="Ravin N."/>
        </authorList>
    </citation>
    <scope>NUCLEOTIDE SEQUENCE [LARGE SCALE GENOMIC DNA]</scope>
    <source>
        <strain evidence="2 3">OL</strain>
    </source>
</reference>
<proteinExistence type="predicted"/>
<evidence type="ECO:0000313" key="2">
    <source>
        <dbReference type="EMBL" id="OLN28948.1"/>
    </source>
</evidence>
<dbReference type="RefSeq" id="WP_075366201.1">
    <property type="nucleotide sequence ID" value="NZ_MLBF01000037.1"/>
</dbReference>
<keyword evidence="3" id="KW-1185">Reference proteome</keyword>
<dbReference type="EMBL" id="MLBF01000037">
    <property type="protein sequence ID" value="OLN28948.1"/>
    <property type="molecule type" value="Genomic_DNA"/>
</dbReference>
<comment type="caution">
    <text evidence="2">The sequence shown here is derived from an EMBL/GenBank/DDBJ whole genome shotgun (WGS) entry which is preliminary data.</text>
</comment>
<protein>
    <recommendedName>
        <fullName evidence="1">DUF6429 domain-containing protein</fullName>
    </recommendedName>
</protein>
<feature type="domain" description="DUF6429" evidence="1">
    <location>
        <begin position="3"/>
        <end position="76"/>
    </location>
</feature>